<keyword evidence="6" id="KW-0479">Metal-binding</keyword>
<feature type="domain" description="CCHC-type" evidence="7">
    <location>
        <begin position="312"/>
        <end position="329"/>
    </location>
</feature>
<dbReference type="Gene3D" id="3.10.10.10">
    <property type="entry name" value="HIV Type 1 Reverse Transcriptase, subunit A, domain 1"/>
    <property type="match status" value="2"/>
</dbReference>
<keyword evidence="10" id="KW-1185">Reference proteome</keyword>
<dbReference type="GO" id="GO:0008270">
    <property type="term" value="F:zinc ion binding"/>
    <property type="evidence" value="ECO:0007669"/>
    <property type="project" value="UniProtKB-KW"/>
</dbReference>
<dbReference type="GO" id="GO:0006508">
    <property type="term" value="P:proteolysis"/>
    <property type="evidence" value="ECO:0007669"/>
    <property type="project" value="InterPro"/>
</dbReference>
<dbReference type="PROSITE" id="PS50158">
    <property type="entry name" value="ZF_CCHC"/>
    <property type="match status" value="1"/>
</dbReference>
<dbReference type="PROSITE" id="PS50878">
    <property type="entry name" value="RT_POL"/>
    <property type="match status" value="1"/>
</dbReference>
<dbReference type="InterPro" id="IPR036875">
    <property type="entry name" value="Znf_CCHC_sf"/>
</dbReference>
<dbReference type="CDD" id="cd01647">
    <property type="entry name" value="RT_LTR"/>
    <property type="match status" value="1"/>
</dbReference>
<dbReference type="EC" id="2.7.7.49" evidence="1"/>
<organism evidence="9 10">
    <name type="scientific">Popillia japonica</name>
    <name type="common">Japanese beetle</name>
    <dbReference type="NCBI Taxonomy" id="7064"/>
    <lineage>
        <taxon>Eukaryota</taxon>
        <taxon>Metazoa</taxon>
        <taxon>Ecdysozoa</taxon>
        <taxon>Arthropoda</taxon>
        <taxon>Hexapoda</taxon>
        <taxon>Insecta</taxon>
        <taxon>Pterygota</taxon>
        <taxon>Neoptera</taxon>
        <taxon>Endopterygota</taxon>
        <taxon>Coleoptera</taxon>
        <taxon>Polyphaga</taxon>
        <taxon>Scarabaeiformia</taxon>
        <taxon>Scarabaeidae</taxon>
        <taxon>Rutelinae</taxon>
        <taxon>Popillia</taxon>
    </lineage>
</organism>
<dbReference type="SUPFAM" id="SSF50630">
    <property type="entry name" value="Acid proteases"/>
    <property type="match status" value="1"/>
</dbReference>
<dbReference type="GO" id="GO:0003964">
    <property type="term" value="F:RNA-directed DNA polymerase activity"/>
    <property type="evidence" value="ECO:0007669"/>
    <property type="project" value="UniProtKB-KW"/>
</dbReference>
<evidence type="ECO:0000259" key="7">
    <source>
        <dbReference type="PROSITE" id="PS50158"/>
    </source>
</evidence>
<evidence type="ECO:0000256" key="2">
    <source>
        <dbReference type="ARBA" id="ARBA00022679"/>
    </source>
</evidence>
<dbReference type="PROSITE" id="PS00141">
    <property type="entry name" value="ASP_PROTEASE"/>
    <property type="match status" value="1"/>
</dbReference>
<comment type="caution">
    <text evidence="9">The sequence shown here is derived from an EMBL/GenBank/DDBJ whole genome shotgun (WGS) entry which is preliminary data.</text>
</comment>
<name>A0AAW1I9L7_POPJA</name>
<evidence type="ECO:0000256" key="3">
    <source>
        <dbReference type="ARBA" id="ARBA00022695"/>
    </source>
</evidence>
<dbReference type="Proteomes" id="UP001458880">
    <property type="component" value="Unassembled WGS sequence"/>
</dbReference>
<evidence type="ECO:0000256" key="1">
    <source>
        <dbReference type="ARBA" id="ARBA00012493"/>
    </source>
</evidence>
<dbReference type="Gene3D" id="3.30.70.270">
    <property type="match status" value="2"/>
</dbReference>
<dbReference type="PANTHER" id="PTHR37984:SF5">
    <property type="entry name" value="PROTEIN NYNRIN-LIKE"/>
    <property type="match status" value="1"/>
</dbReference>
<evidence type="ECO:0000256" key="5">
    <source>
        <dbReference type="ARBA" id="ARBA00022759"/>
    </source>
</evidence>
<accession>A0AAW1I9L7</accession>
<dbReference type="InterPro" id="IPR043128">
    <property type="entry name" value="Rev_trsase/Diguanyl_cyclase"/>
</dbReference>
<sequence>MDSREEINRLGKDELLYELKILGVTTLNNVDEMQKTLRQLRKIEGNASFVRPKHPYTCDEDFADLEVKLVEIKELVNNFSGLPKSPEQPAKHLARSSTLNSTVLDVNIEADGESSESSDESSMIPETNPIALVDCRQKIVPVMRDLKYSGDNSGLSLNAFLERVEEALIWYRANRKTLLSWAELVAALKEEFQLPEYDERLFDETQGPNESISMYVPVMTNLFSRLSKISESNRLKLMCRNLAPFYQSQLGLAEIKTIDELVEKGKKLELRRYFVDNYVPPPRRNQTLEPDLACIASSSTSSVSSIENRNERKCWNCNTEGHCAAQCRQPRRKRRKHCYRCGQPNVTGDERPYLTVYVCGKPIVGLLDSGASRTIAGLAGLEILKSLGLRLRPNFSSCRVANGRTCNSPGTISVPIKLQDREKLIEVLVVPDVSSTLILGTYLWRIMAIIQNLRKGEWSFSSCAMVNTISAGEGRISAVQHNKVEKLVWYYPISPAMQKIVNAELDKLLEQEPIKQRYYPISPAMQKIVNAELDKLLEQDIVERSNSPWSSPILLIPKKDKTYRFVVDFHVKSAYFQIPVAENSRKYTAFTVPNRGLFQFKRLSMGLSGSPAVWQSFIDRVIGEDPEPFVFAYLDDIIVIGPTFDKRLEALEEVISRIHNARLTLNRDKCKFCRDKLKYLGYMVNYFGLHVDPEKIQAILNIPNPTNPTKVSEVRRIIGMASWYRRFIPNFSATIVPLTNLLKKNTPFKWTSECDQAWTALLKKTTPFKWSSECDQTWTALKERLQLYYRVPISRENLRFSVIVLILALFTNKTLAENDLFNKPGNVYNMDETGLQLNNKPGQVIAAKGSKSVSAITSGEKGETISVIACCNAEGVFLLPYCIFKGKNKKEEFADGMSPGSSIKMFLKSAYVCER</sequence>
<dbReference type="AlphaFoldDB" id="A0AAW1I9L7"/>
<dbReference type="EMBL" id="JASPKY010000743">
    <property type="protein sequence ID" value="KAK9685873.1"/>
    <property type="molecule type" value="Genomic_DNA"/>
</dbReference>
<dbReference type="GO" id="GO:0004519">
    <property type="term" value="F:endonuclease activity"/>
    <property type="evidence" value="ECO:0007669"/>
    <property type="project" value="UniProtKB-KW"/>
</dbReference>
<keyword evidence="5" id="KW-0255">Endonuclease</keyword>
<dbReference type="SUPFAM" id="SSF56672">
    <property type="entry name" value="DNA/RNA polymerases"/>
    <property type="match status" value="1"/>
</dbReference>
<dbReference type="InterPro" id="IPR000477">
    <property type="entry name" value="RT_dom"/>
</dbReference>
<keyword evidence="4" id="KW-0540">Nuclease</keyword>
<dbReference type="InterPro" id="IPR050951">
    <property type="entry name" value="Retrovirus_Pol_polyprotein"/>
</dbReference>
<dbReference type="InterPro" id="IPR043502">
    <property type="entry name" value="DNA/RNA_pol_sf"/>
</dbReference>
<keyword evidence="5" id="KW-0378">Hydrolase</keyword>
<dbReference type="InterPro" id="IPR001878">
    <property type="entry name" value="Znf_CCHC"/>
</dbReference>
<dbReference type="Gene3D" id="4.10.60.10">
    <property type="entry name" value="Zinc finger, CCHC-type"/>
    <property type="match status" value="1"/>
</dbReference>
<dbReference type="InterPro" id="IPR021109">
    <property type="entry name" value="Peptidase_aspartic_dom_sf"/>
</dbReference>
<proteinExistence type="predicted"/>
<dbReference type="GO" id="GO:0004190">
    <property type="term" value="F:aspartic-type endopeptidase activity"/>
    <property type="evidence" value="ECO:0007669"/>
    <property type="project" value="InterPro"/>
</dbReference>
<keyword evidence="9" id="KW-0695">RNA-directed DNA polymerase</keyword>
<reference evidence="9 10" key="1">
    <citation type="journal article" date="2024" name="BMC Genomics">
        <title>De novo assembly and annotation of Popillia japonica's genome with initial clues to its potential as an invasive pest.</title>
        <authorList>
            <person name="Cucini C."/>
            <person name="Boschi S."/>
            <person name="Funari R."/>
            <person name="Cardaioli E."/>
            <person name="Iannotti N."/>
            <person name="Marturano G."/>
            <person name="Paoli F."/>
            <person name="Bruttini M."/>
            <person name="Carapelli A."/>
            <person name="Frati F."/>
            <person name="Nardi F."/>
        </authorList>
    </citation>
    <scope>NUCLEOTIDE SEQUENCE [LARGE SCALE GENOMIC DNA]</scope>
    <source>
        <strain evidence="9">DMR45628</strain>
    </source>
</reference>
<gene>
    <name evidence="9" type="ORF">QE152_g37627</name>
</gene>
<dbReference type="Pfam" id="PF00078">
    <property type="entry name" value="RVT_1"/>
    <property type="match status" value="1"/>
</dbReference>
<dbReference type="CDD" id="cd00303">
    <property type="entry name" value="retropepsin_like"/>
    <property type="match status" value="1"/>
</dbReference>
<evidence type="ECO:0000256" key="4">
    <source>
        <dbReference type="ARBA" id="ARBA00022722"/>
    </source>
</evidence>
<dbReference type="FunFam" id="3.30.70.270:FF:000020">
    <property type="entry name" value="Transposon Tf2-6 polyprotein-like Protein"/>
    <property type="match status" value="1"/>
</dbReference>
<dbReference type="Gene3D" id="2.40.70.10">
    <property type="entry name" value="Acid Proteases"/>
    <property type="match status" value="1"/>
</dbReference>
<dbReference type="InterPro" id="IPR001969">
    <property type="entry name" value="Aspartic_peptidase_AS"/>
</dbReference>
<evidence type="ECO:0000259" key="8">
    <source>
        <dbReference type="PROSITE" id="PS50878"/>
    </source>
</evidence>
<feature type="domain" description="Reverse transcriptase" evidence="8">
    <location>
        <begin position="411"/>
        <end position="684"/>
    </location>
</feature>
<evidence type="ECO:0000313" key="9">
    <source>
        <dbReference type="EMBL" id="KAK9685873.1"/>
    </source>
</evidence>
<evidence type="ECO:0000313" key="10">
    <source>
        <dbReference type="Proteomes" id="UP001458880"/>
    </source>
</evidence>
<protein>
    <recommendedName>
        <fullName evidence="1">RNA-directed DNA polymerase</fullName>
        <ecNumber evidence="1">2.7.7.49</ecNumber>
    </recommendedName>
</protein>
<evidence type="ECO:0000256" key="6">
    <source>
        <dbReference type="PROSITE-ProRule" id="PRU00047"/>
    </source>
</evidence>
<dbReference type="GO" id="GO:0003676">
    <property type="term" value="F:nucleic acid binding"/>
    <property type="evidence" value="ECO:0007669"/>
    <property type="project" value="InterPro"/>
</dbReference>
<keyword evidence="6" id="KW-0862">Zinc</keyword>
<dbReference type="PANTHER" id="PTHR37984">
    <property type="entry name" value="PROTEIN CBG26694"/>
    <property type="match status" value="1"/>
</dbReference>
<keyword evidence="3" id="KW-0548">Nucleotidyltransferase</keyword>
<keyword evidence="6" id="KW-0863">Zinc-finger</keyword>
<dbReference type="SUPFAM" id="SSF57756">
    <property type="entry name" value="Retrovirus zinc finger-like domains"/>
    <property type="match status" value="1"/>
</dbReference>
<keyword evidence="2" id="KW-0808">Transferase</keyword>